<evidence type="ECO:0000256" key="1">
    <source>
        <dbReference type="SAM" id="MobiDB-lite"/>
    </source>
</evidence>
<dbReference type="EMBL" id="KZ992569">
    <property type="protein sequence ID" value="RKP08789.1"/>
    <property type="molecule type" value="Genomic_DNA"/>
</dbReference>
<feature type="compositionally biased region" description="Polar residues" evidence="1">
    <location>
        <begin position="209"/>
        <end position="227"/>
    </location>
</feature>
<proteinExistence type="predicted"/>
<evidence type="ECO:0000313" key="4">
    <source>
        <dbReference type="Proteomes" id="UP000271241"/>
    </source>
</evidence>
<dbReference type="Proteomes" id="UP000271241">
    <property type="component" value="Unassembled WGS sequence"/>
</dbReference>
<organism evidence="3 4">
    <name type="scientific">Thamnocephalis sphaerospora</name>
    <dbReference type="NCBI Taxonomy" id="78915"/>
    <lineage>
        <taxon>Eukaryota</taxon>
        <taxon>Fungi</taxon>
        <taxon>Fungi incertae sedis</taxon>
        <taxon>Zoopagomycota</taxon>
        <taxon>Zoopagomycotina</taxon>
        <taxon>Zoopagomycetes</taxon>
        <taxon>Zoopagales</taxon>
        <taxon>Sigmoideomycetaceae</taxon>
        <taxon>Thamnocephalis</taxon>
    </lineage>
</organism>
<dbReference type="InterPro" id="IPR006073">
    <property type="entry name" value="GTP-bd"/>
</dbReference>
<dbReference type="CDD" id="cd01855">
    <property type="entry name" value="YqeH"/>
    <property type="match status" value="1"/>
</dbReference>
<feature type="region of interest" description="Disordered" evidence="1">
    <location>
        <begin position="197"/>
        <end position="227"/>
    </location>
</feature>
<dbReference type="GO" id="GO:0005525">
    <property type="term" value="F:GTP binding"/>
    <property type="evidence" value="ECO:0007669"/>
    <property type="project" value="InterPro"/>
</dbReference>
<feature type="non-terminal residue" evidence="3">
    <location>
        <position position="227"/>
    </location>
</feature>
<keyword evidence="4" id="KW-1185">Reference proteome</keyword>
<sequence length="227" mass="24598">SNLEEETTGFGREEMVTAAETDAVKGEEQLMPPMERPSICQRCYSLRHHRRLPEAQHAAWGEGATVADVSSLSFLRRRHDALVALVVDLFDFPGSIPLGAAEAIGDGNPLVVIANKLDVLPADVHINRLRAYITDRLSSLGFPRARNVFLVSARTGLGIGPMLSGIRRMRHGREDVYLVGSANVGKSALVNAMLRAGKESRDPSKARQRQLTTSPIPGTTLATLGIP</sequence>
<dbReference type="AlphaFoldDB" id="A0A4V1IWU6"/>
<protein>
    <recommendedName>
        <fullName evidence="2">G domain-containing protein</fullName>
    </recommendedName>
</protein>
<dbReference type="STRING" id="78915.A0A4V1IWU6"/>
<evidence type="ECO:0000259" key="2">
    <source>
        <dbReference type="Pfam" id="PF01926"/>
    </source>
</evidence>
<accession>A0A4V1IWU6</accession>
<evidence type="ECO:0000313" key="3">
    <source>
        <dbReference type="EMBL" id="RKP08789.1"/>
    </source>
</evidence>
<dbReference type="Pfam" id="PF01926">
    <property type="entry name" value="MMR_HSR1"/>
    <property type="match status" value="1"/>
</dbReference>
<dbReference type="InterPro" id="IPR027417">
    <property type="entry name" value="P-loop_NTPase"/>
</dbReference>
<gene>
    <name evidence="3" type="ORF">THASP1DRAFT_10666</name>
</gene>
<dbReference type="Gene3D" id="3.40.50.300">
    <property type="entry name" value="P-loop containing nucleotide triphosphate hydrolases"/>
    <property type="match status" value="1"/>
</dbReference>
<name>A0A4V1IWU6_9FUNG</name>
<dbReference type="OrthoDB" id="1696305at2759"/>
<dbReference type="InterPro" id="IPR052807">
    <property type="entry name" value="Mito_transl_resp_regulator"/>
</dbReference>
<reference evidence="4" key="1">
    <citation type="journal article" date="2018" name="Nat. Microbiol.">
        <title>Leveraging single-cell genomics to expand the fungal tree of life.</title>
        <authorList>
            <person name="Ahrendt S.R."/>
            <person name="Quandt C.A."/>
            <person name="Ciobanu D."/>
            <person name="Clum A."/>
            <person name="Salamov A."/>
            <person name="Andreopoulos B."/>
            <person name="Cheng J.F."/>
            <person name="Woyke T."/>
            <person name="Pelin A."/>
            <person name="Henrissat B."/>
            <person name="Reynolds N.K."/>
            <person name="Benny G.L."/>
            <person name="Smith M.E."/>
            <person name="James T.Y."/>
            <person name="Grigoriev I.V."/>
        </authorList>
    </citation>
    <scope>NUCLEOTIDE SEQUENCE [LARGE SCALE GENOMIC DNA]</scope>
    <source>
        <strain evidence="4">RSA 1356</strain>
    </source>
</reference>
<dbReference type="PANTHER" id="PTHR46406:SF1">
    <property type="entry name" value="NITRIC OXIDE-ASSOCIATED PROTEIN 1"/>
    <property type="match status" value="1"/>
</dbReference>
<feature type="domain" description="G" evidence="2">
    <location>
        <begin position="176"/>
        <end position="221"/>
    </location>
</feature>
<dbReference type="PANTHER" id="PTHR46406">
    <property type="entry name" value="NITRIC OXIDE-ASSOCIATED PROTEIN 1"/>
    <property type="match status" value="1"/>
</dbReference>
<dbReference type="SUPFAM" id="SSF52540">
    <property type="entry name" value="P-loop containing nucleoside triphosphate hydrolases"/>
    <property type="match status" value="1"/>
</dbReference>
<feature type="non-terminal residue" evidence="3">
    <location>
        <position position="1"/>
    </location>
</feature>